<dbReference type="PANTHER" id="PTHR46406:SF1">
    <property type="entry name" value="NITRIC OXIDE-ASSOCIATED PROTEIN 1"/>
    <property type="match status" value="1"/>
</dbReference>
<dbReference type="InterPro" id="IPR027417">
    <property type="entry name" value="P-loop_NTPase"/>
</dbReference>
<dbReference type="PANTHER" id="PTHR46406">
    <property type="entry name" value="NITRIC OXIDE-ASSOCIATED PROTEIN 1"/>
    <property type="match status" value="1"/>
</dbReference>
<evidence type="ECO:0000256" key="1">
    <source>
        <dbReference type="SAM" id="MobiDB-lite"/>
    </source>
</evidence>
<proteinExistence type="predicted"/>
<dbReference type="CDD" id="cd01855">
    <property type="entry name" value="YqeH"/>
    <property type="match status" value="1"/>
</dbReference>
<keyword evidence="2" id="KW-1185">Reference proteome</keyword>
<evidence type="ECO:0000313" key="3">
    <source>
        <dbReference type="WBParaSite" id="maker-uti_cns_0046636-snap-gene-0.6-mRNA-1"/>
    </source>
</evidence>
<protein>
    <submittedName>
        <fullName evidence="3">G domain-containing protein</fullName>
    </submittedName>
</protein>
<feature type="compositionally biased region" description="Acidic residues" evidence="1">
    <location>
        <begin position="787"/>
        <end position="797"/>
    </location>
</feature>
<evidence type="ECO:0000313" key="2">
    <source>
        <dbReference type="Proteomes" id="UP000095280"/>
    </source>
</evidence>
<feature type="compositionally biased region" description="Basic and acidic residues" evidence="1">
    <location>
        <begin position="798"/>
        <end position="810"/>
    </location>
</feature>
<feature type="region of interest" description="Disordered" evidence="1">
    <location>
        <begin position="31"/>
        <end position="76"/>
    </location>
</feature>
<dbReference type="Proteomes" id="UP000095280">
    <property type="component" value="Unplaced"/>
</dbReference>
<dbReference type="AlphaFoldDB" id="A0A1I8JBU9"/>
<reference evidence="3" key="1">
    <citation type="submission" date="2016-11" db="UniProtKB">
        <authorList>
            <consortium name="WormBaseParasite"/>
        </authorList>
    </citation>
    <scope>IDENTIFICATION</scope>
</reference>
<feature type="region of interest" description="Disordered" evidence="1">
    <location>
        <begin position="778"/>
        <end position="810"/>
    </location>
</feature>
<sequence length="810" mass="88651">IPLPIQLAGLLTINRRLQRLASAPRCCSAALSASSDSSSSPLPRRTPRRRRGCGFETGPSHATPKSRPPDSLPGYTRAQRDWRYSIKRGIVGLDPNGLSVAKEPIDVAKVNSQRKRPVSIVAQAEFAKELENEPAELEREQSQSAVSVESYRDLLDKTGSDLASLEADVMAEAEAADPVVSALIAKGSGRITKHGSEDPAVPVTRYPCHGCGAPLQCANIAFAGFVPAETLTAALASAGQSAAGLGSSAATTASVPGSALSSLLCLRCHLMRKHDEALEASVSKDQWPVVLEAVKKSNKSLLIHIVDLTRLPMTIVPELGKLISADRQLIVVGNKVDLLCRDAAVFEKRWAARVRSYCRQAGLSDVAKVMLVSAKTGYNVERLVSYLIQQIGDNNRRDFYLLGCTNVGKSKLFNSLLNSDLCRVQVEERYHRATVSPLAGTTLGALKFPLIRVTRERLVQRACRLGDEKAAEALLKRDQQPLSALAVMRQSQVGRTFTPAGLLKACRDQQAMLASQNLLESPTYKLGSETEALIAADDLETFRRVMRRCLDWQEIDERQFGRWCFDTPGLAKSYAVEPFLTPSEWDSIFRWPRMPKPRTFIMKPGLSLMIGGLARLDIVNVDAPCAIYVTCHSFLSNIHLVDTDKLEDYLSTCGHLLYSPDHPQRPQPIPQPASLSDRLRRFDCPAGAPESSSADVVFSALAWVSICSPKRVDIAAALVGVDGADGENSDELSCRKPSLQSLAVRLRGHRLPYTKEFRASTDLPEHRLWARRIHKAKMAATAGVSTDDLDDKDDDPDGDKTDGEERSQDY</sequence>
<dbReference type="SUPFAM" id="SSF52540">
    <property type="entry name" value="P-loop containing nucleoside triphosphate hydrolases"/>
    <property type="match status" value="1"/>
</dbReference>
<dbReference type="InterPro" id="IPR052807">
    <property type="entry name" value="Mito_transl_resp_regulator"/>
</dbReference>
<feature type="compositionally biased region" description="Low complexity" evidence="1">
    <location>
        <begin position="31"/>
        <end position="43"/>
    </location>
</feature>
<organism evidence="2 3">
    <name type="scientific">Macrostomum lignano</name>
    <dbReference type="NCBI Taxonomy" id="282301"/>
    <lineage>
        <taxon>Eukaryota</taxon>
        <taxon>Metazoa</taxon>
        <taxon>Spiralia</taxon>
        <taxon>Lophotrochozoa</taxon>
        <taxon>Platyhelminthes</taxon>
        <taxon>Rhabditophora</taxon>
        <taxon>Macrostomorpha</taxon>
        <taxon>Macrostomida</taxon>
        <taxon>Macrostomidae</taxon>
        <taxon>Macrostomum</taxon>
    </lineage>
</organism>
<dbReference type="Gene3D" id="3.40.50.300">
    <property type="entry name" value="P-loop containing nucleotide triphosphate hydrolases"/>
    <property type="match status" value="1"/>
</dbReference>
<accession>A0A1I8JBU9</accession>
<name>A0A1I8JBU9_9PLAT</name>
<dbReference type="WBParaSite" id="maker-uti_cns_0046636-snap-gene-0.6-mRNA-1">
    <property type="protein sequence ID" value="maker-uti_cns_0046636-snap-gene-0.6-mRNA-1"/>
    <property type="gene ID" value="maker-uti_cns_0046636-snap-gene-0.6"/>
</dbReference>